<protein>
    <recommendedName>
        <fullName evidence="5">G-protein coupled receptors family 1 profile domain-containing protein</fullName>
    </recommendedName>
</protein>
<evidence type="ECO:0000313" key="6">
    <source>
        <dbReference type="EMBL" id="EKC21242.1"/>
    </source>
</evidence>
<dbReference type="SUPFAM" id="SSF81321">
    <property type="entry name" value="Family A G protein-coupled receptor-like"/>
    <property type="match status" value="1"/>
</dbReference>
<dbReference type="HOGENOM" id="CLU_816975_0_0_1"/>
<dbReference type="InParanoid" id="K1PBQ9"/>
<feature type="domain" description="G-protein coupled receptors family 1 profile" evidence="5">
    <location>
        <begin position="69"/>
        <end position="306"/>
    </location>
</feature>
<dbReference type="AlphaFoldDB" id="K1PBQ9"/>
<dbReference type="PROSITE" id="PS50262">
    <property type="entry name" value="G_PROTEIN_RECEP_F1_2"/>
    <property type="match status" value="1"/>
</dbReference>
<gene>
    <name evidence="6" type="ORF">CGI_10004266</name>
</gene>
<proteinExistence type="predicted"/>
<organism evidence="6">
    <name type="scientific">Magallana gigas</name>
    <name type="common">Pacific oyster</name>
    <name type="synonym">Crassostrea gigas</name>
    <dbReference type="NCBI Taxonomy" id="29159"/>
    <lineage>
        <taxon>Eukaryota</taxon>
        <taxon>Metazoa</taxon>
        <taxon>Spiralia</taxon>
        <taxon>Lophotrochozoa</taxon>
        <taxon>Mollusca</taxon>
        <taxon>Bivalvia</taxon>
        <taxon>Autobranchia</taxon>
        <taxon>Pteriomorphia</taxon>
        <taxon>Ostreida</taxon>
        <taxon>Ostreoidea</taxon>
        <taxon>Ostreidae</taxon>
        <taxon>Magallana</taxon>
    </lineage>
</organism>
<comment type="subcellular location">
    <subcellularLocation>
        <location evidence="1">Membrane</location>
    </subcellularLocation>
</comment>
<dbReference type="Gene3D" id="1.20.1070.10">
    <property type="entry name" value="Rhodopsin 7-helix transmembrane proteins"/>
    <property type="match status" value="1"/>
</dbReference>
<accession>K1PBQ9</accession>
<keyword evidence="3" id="KW-1133">Transmembrane helix</keyword>
<name>K1PBQ9_MAGGI</name>
<keyword evidence="2" id="KW-0812">Transmembrane</keyword>
<dbReference type="GO" id="GO:0016020">
    <property type="term" value="C:membrane"/>
    <property type="evidence" value="ECO:0007669"/>
    <property type="project" value="UniProtKB-SubCell"/>
</dbReference>
<sequence length="340" mass="38430">MDNDSVILIFQGGNGTFDRKSRIHPSDIDFLPNCSSADVCNSVWYCFENPFITAIGITASFFAAAGLLANSLSLYKICRRGVKLSPTMTMIGVLSASNCISIVVSYLPFLAHFGYLADTEHTSLKFKILAILTVSCITISGFYVAQLVGLRLILLQYPLSSLRRVTSRRIVYVAILIFFVNLIICTSFQFSNFHFFPSTDPLTEYKTRTIKKQILLVIPLILVITFHFLKKQNLRYTRGAKAISRKMSVTVTMVVVIHVLSWIVNLLPMIAIFCIGSNKIFLYSHPLFYITLLAWMIYYTFIPVILVFRSNFRSSQGVLRHRNNRYTGSVLTSRTSKSSV</sequence>
<evidence type="ECO:0000259" key="5">
    <source>
        <dbReference type="PROSITE" id="PS50262"/>
    </source>
</evidence>
<evidence type="ECO:0000256" key="1">
    <source>
        <dbReference type="ARBA" id="ARBA00004370"/>
    </source>
</evidence>
<evidence type="ECO:0000256" key="4">
    <source>
        <dbReference type="ARBA" id="ARBA00023136"/>
    </source>
</evidence>
<reference evidence="6" key="1">
    <citation type="journal article" date="2012" name="Nature">
        <title>The oyster genome reveals stress adaptation and complexity of shell formation.</title>
        <authorList>
            <person name="Zhang G."/>
            <person name="Fang X."/>
            <person name="Guo X."/>
            <person name="Li L."/>
            <person name="Luo R."/>
            <person name="Xu F."/>
            <person name="Yang P."/>
            <person name="Zhang L."/>
            <person name="Wang X."/>
            <person name="Qi H."/>
            <person name="Xiong Z."/>
            <person name="Que H."/>
            <person name="Xie Y."/>
            <person name="Holland P.W."/>
            <person name="Paps J."/>
            <person name="Zhu Y."/>
            <person name="Wu F."/>
            <person name="Chen Y."/>
            <person name="Wang J."/>
            <person name="Peng C."/>
            <person name="Meng J."/>
            <person name="Yang L."/>
            <person name="Liu J."/>
            <person name="Wen B."/>
            <person name="Zhang N."/>
            <person name="Huang Z."/>
            <person name="Zhu Q."/>
            <person name="Feng Y."/>
            <person name="Mount A."/>
            <person name="Hedgecock D."/>
            <person name="Xu Z."/>
            <person name="Liu Y."/>
            <person name="Domazet-Loso T."/>
            <person name="Du Y."/>
            <person name="Sun X."/>
            <person name="Zhang S."/>
            <person name="Liu B."/>
            <person name="Cheng P."/>
            <person name="Jiang X."/>
            <person name="Li J."/>
            <person name="Fan D."/>
            <person name="Wang W."/>
            <person name="Fu W."/>
            <person name="Wang T."/>
            <person name="Wang B."/>
            <person name="Zhang J."/>
            <person name="Peng Z."/>
            <person name="Li Y."/>
            <person name="Li N."/>
            <person name="Wang J."/>
            <person name="Chen M."/>
            <person name="He Y."/>
            <person name="Tan F."/>
            <person name="Song X."/>
            <person name="Zheng Q."/>
            <person name="Huang R."/>
            <person name="Yang H."/>
            <person name="Du X."/>
            <person name="Chen L."/>
            <person name="Yang M."/>
            <person name="Gaffney P.M."/>
            <person name="Wang S."/>
            <person name="Luo L."/>
            <person name="She Z."/>
            <person name="Ming Y."/>
            <person name="Huang W."/>
            <person name="Zhang S."/>
            <person name="Huang B."/>
            <person name="Zhang Y."/>
            <person name="Qu T."/>
            <person name="Ni P."/>
            <person name="Miao G."/>
            <person name="Wang J."/>
            <person name="Wang Q."/>
            <person name="Steinberg C.E."/>
            <person name="Wang H."/>
            <person name="Li N."/>
            <person name="Qian L."/>
            <person name="Zhang G."/>
            <person name="Li Y."/>
            <person name="Yang H."/>
            <person name="Liu X."/>
            <person name="Wang J."/>
            <person name="Yin Y."/>
            <person name="Wang J."/>
        </authorList>
    </citation>
    <scope>NUCLEOTIDE SEQUENCE [LARGE SCALE GENOMIC DNA]</scope>
    <source>
        <strain evidence="6">05x7-T-G4-1.051#20</strain>
    </source>
</reference>
<dbReference type="InterPro" id="IPR017452">
    <property type="entry name" value="GPCR_Rhodpsn_7TM"/>
</dbReference>
<dbReference type="EMBL" id="JH819076">
    <property type="protein sequence ID" value="EKC21242.1"/>
    <property type="molecule type" value="Genomic_DNA"/>
</dbReference>
<evidence type="ECO:0000256" key="2">
    <source>
        <dbReference type="ARBA" id="ARBA00022692"/>
    </source>
</evidence>
<evidence type="ECO:0000256" key="3">
    <source>
        <dbReference type="ARBA" id="ARBA00022989"/>
    </source>
</evidence>
<keyword evidence="4" id="KW-0472">Membrane</keyword>